<evidence type="ECO:0000259" key="3">
    <source>
        <dbReference type="Pfam" id="PF05193"/>
    </source>
</evidence>
<dbReference type="AlphaFoldDB" id="A0A3P3QIF8"/>
<dbReference type="OrthoDB" id="9811314at2"/>
<dbReference type="Pfam" id="PF05193">
    <property type="entry name" value="Peptidase_M16_C"/>
    <property type="match status" value="1"/>
</dbReference>
<dbReference type="Proteomes" id="UP000276260">
    <property type="component" value="Unassembled WGS sequence"/>
</dbReference>
<feature type="chain" id="PRO_5018577321" evidence="1">
    <location>
        <begin position="28"/>
        <end position="478"/>
    </location>
</feature>
<dbReference type="GO" id="GO:0046872">
    <property type="term" value="F:metal ion binding"/>
    <property type="evidence" value="ECO:0007669"/>
    <property type="project" value="InterPro"/>
</dbReference>
<dbReference type="InterPro" id="IPR011249">
    <property type="entry name" value="Metalloenz_LuxS/M16"/>
</dbReference>
<feature type="domain" description="Peptidase M16 N-terminal" evidence="2">
    <location>
        <begin position="67"/>
        <end position="200"/>
    </location>
</feature>
<evidence type="ECO:0000256" key="1">
    <source>
        <dbReference type="SAM" id="SignalP"/>
    </source>
</evidence>
<evidence type="ECO:0000313" key="4">
    <source>
        <dbReference type="EMBL" id="RRJ20954.1"/>
    </source>
</evidence>
<organism evidence="4 5">
    <name type="scientific">Rheinheimera mesophila</name>
    <dbReference type="NCBI Taxonomy" id="1547515"/>
    <lineage>
        <taxon>Bacteria</taxon>
        <taxon>Pseudomonadati</taxon>
        <taxon>Pseudomonadota</taxon>
        <taxon>Gammaproteobacteria</taxon>
        <taxon>Chromatiales</taxon>
        <taxon>Chromatiaceae</taxon>
        <taxon>Rheinheimera</taxon>
    </lineage>
</organism>
<dbReference type="Pfam" id="PF00675">
    <property type="entry name" value="Peptidase_M16"/>
    <property type="match status" value="1"/>
</dbReference>
<dbReference type="InterPro" id="IPR011765">
    <property type="entry name" value="Pept_M16_N"/>
</dbReference>
<reference evidence="4 5" key="1">
    <citation type="submission" date="2018-11" db="EMBL/GenBank/DDBJ databases">
        <title>Draft genome analysis of Rheinheimera mesophila isolated from an industrial waste site.</title>
        <authorList>
            <person name="Yu Q."/>
            <person name="Qi Y."/>
            <person name="Zhang H."/>
            <person name="Lu Y."/>
            <person name="Pu J."/>
        </authorList>
    </citation>
    <scope>NUCLEOTIDE SEQUENCE [LARGE SCALE GENOMIC DNA]</scope>
    <source>
        <strain evidence="4 5">IITR13</strain>
    </source>
</reference>
<dbReference type="InterPro" id="IPR050361">
    <property type="entry name" value="MPP/UQCRC_Complex"/>
</dbReference>
<keyword evidence="5" id="KW-1185">Reference proteome</keyword>
<proteinExistence type="predicted"/>
<evidence type="ECO:0000259" key="2">
    <source>
        <dbReference type="Pfam" id="PF00675"/>
    </source>
</evidence>
<dbReference type="InterPro" id="IPR007863">
    <property type="entry name" value="Peptidase_M16_C"/>
</dbReference>
<name>A0A3P3QIF8_9GAMM</name>
<dbReference type="PANTHER" id="PTHR11851:SF224">
    <property type="entry name" value="PROCESSING PROTEASE"/>
    <property type="match status" value="1"/>
</dbReference>
<gene>
    <name evidence="4" type="ORF">EIK76_08660</name>
</gene>
<accession>A0A3P3QIF8</accession>
<dbReference type="Gene3D" id="3.30.830.10">
    <property type="entry name" value="Metalloenzyme, LuxS/M16 peptidase-like"/>
    <property type="match status" value="2"/>
</dbReference>
<dbReference type="RefSeq" id="WP_046520403.1">
    <property type="nucleotide sequence ID" value="NZ_LAVS01000035.1"/>
</dbReference>
<feature type="signal peptide" evidence="1">
    <location>
        <begin position="1"/>
        <end position="27"/>
    </location>
</feature>
<feature type="domain" description="Peptidase M16 C-terminal" evidence="3">
    <location>
        <begin position="209"/>
        <end position="384"/>
    </location>
</feature>
<protein>
    <submittedName>
        <fullName evidence="4">Insulinase family protein</fullName>
    </submittedName>
</protein>
<dbReference type="SUPFAM" id="SSF63411">
    <property type="entry name" value="LuxS/MPP-like metallohydrolase"/>
    <property type="match status" value="2"/>
</dbReference>
<dbReference type="PANTHER" id="PTHR11851">
    <property type="entry name" value="METALLOPROTEASE"/>
    <property type="match status" value="1"/>
</dbReference>
<keyword evidence="1" id="KW-0732">Signal</keyword>
<evidence type="ECO:0000313" key="5">
    <source>
        <dbReference type="Proteomes" id="UP000276260"/>
    </source>
</evidence>
<dbReference type="EMBL" id="RRCF01000002">
    <property type="protein sequence ID" value="RRJ20954.1"/>
    <property type="molecule type" value="Genomic_DNA"/>
</dbReference>
<comment type="caution">
    <text evidence="4">The sequence shown here is derived from an EMBL/GenBank/DDBJ whole genome shotgun (WGS) entry which is preliminary data.</text>
</comment>
<sequence length="478" mass="51911">MKHFTQTAKAAAWVVFGALVLNSSVMAEQSAEHNNSQSSFQLPAYEKFKLDNGLTVFLLPQHEVPLITVQATVRAGAVNDSVAGLSQLTSQALLLGAGGKSKAEIEQQVDFLGASLTSEGSMEGSSLRADFMAKDTAQMLAIVHSVLTQPSFDSAEFDKLKARQIAAVAQAKESPRMVIDQYFNKQLFGSHPYGNAISGTAESLKGIRQQQVKHFHQSYYQPANTAISIVGDFKPATMKTQLEKLFAGWNNSTAVNQPDLTAALPKADKARVLLVNKADAIETTFSIGGLGVTQRNPDYVGISVVNTVLGGRFTSWLNDELRVNSGLTYGARSGFDRYSASGTFSIGSFTKTESTKAALDLALKTYQRLWDKGIDQATLDSAKAYVKGQFPPRFETNAALAALLGDMYLYGFNQDFINSFQSKVDQLTVAESQRLINSYFPKEKLQFVLIGKADAIKDIAKTYGEVRQLDIQAAGFAD</sequence>